<dbReference type="PANTHER" id="PTHR42987">
    <property type="entry name" value="PEPTIDASE S49"/>
    <property type="match status" value="1"/>
</dbReference>
<organism evidence="7 8">
    <name type="scientific">Halomarina salina</name>
    <dbReference type="NCBI Taxonomy" id="1872699"/>
    <lineage>
        <taxon>Archaea</taxon>
        <taxon>Methanobacteriati</taxon>
        <taxon>Methanobacteriota</taxon>
        <taxon>Stenosarchaea group</taxon>
        <taxon>Halobacteria</taxon>
        <taxon>Halobacteriales</taxon>
        <taxon>Natronomonadaceae</taxon>
        <taxon>Halomarina</taxon>
    </lineage>
</organism>
<keyword evidence="5" id="KW-0472">Membrane</keyword>
<evidence type="ECO:0000313" key="8">
    <source>
        <dbReference type="Proteomes" id="UP001596099"/>
    </source>
</evidence>
<keyword evidence="3" id="KW-0378">Hydrolase</keyword>
<dbReference type="InterPro" id="IPR029045">
    <property type="entry name" value="ClpP/crotonase-like_dom_sf"/>
</dbReference>
<keyword evidence="2" id="KW-0645">Protease</keyword>
<dbReference type="AlphaFoldDB" id="A0ABD5RIP2"/>
<feature type="domain" description="Peptidase S49" evidence="6">
    <location>
        <begin position="144"/>
        <end position="285"/>
    </location>
</feature>
<feature type="transmembrane region" description="Helical" evidence="5">
    <location>
        <begin position="12"/>
        <end position="35"/>
    </location>
</feature>
<dbReference type="GO" id="GO:0008236">
    <property type="term" value="F:serine-type peptidase activity"/>
    <property type="evidence" value="ECO:0007669"/>
    <property type="project" value="UniProtKB-KW"/>
</dbReference>
<dbReference type="CDD" id="cd07023">
    <property type="entry name" value="S49_Sppa_N_C"/>
    <property type="match status" value="1"/>
</dbReference>
<dbReference type="NCBIfam" id="TIGR00706">
    <property type="entry name" value="SppA_dom"/>
    <property type="match status" value="1"/>
</dbReference>
<dbReference type="EMBL" id="JBHSQH010000001">
    <property type="protein sequence ID" value="MFC5970467.1"/>
    <property type="molecule type" value="Genomic_DNA"/>
</dbReference>
<dbReference type="InterPro" id="IPR047272">
    <property type="entry name" value="S49_SppA_C"/>
</dbReference>
<dbReference type="Pfam" id="PF01343">
    <property type="entry name" value="Peptidase_S49"/>
    <property type="match status" value="1"/>
</dbReference>
<comment type="caution">
    <text evidence="7">The sequence shown here is derived from an EMBL/GenBank/DDBJ whole genome shotgun (WGS) entry which is preliminary data.</text>
</comment>
<comment type="similarity">
    <text evidence="1">Belongs to the peptidase S49 family.</text>
</comment>
<evidence type="ECO:0000256" key="1">
    <source>
        <dbReference type="ARBA" id="ARBA00008683"/>
    </source>
</evidence>
<evidence type="ECO:0000256" key="3">
    <source>
        <dbReference type="ARBA" id="ARBA00022801"/>
    </source>
</evidence>
<evidence type="ECO:0000256" key="4">
    <source>
        <dbReference type="ARBA" id="ARBA00022825"/>
    </source>
</evidence>
<keyword evidence="5" id="KW-1133">Transmembrane helix</keyword>
<name>A0ABD5RIP2_9EURY</name>
<proteinExistence type="inferred from homology"/>
<keyword evidence="4" id="KW-0720">Serine protease</keyword>
<accession>A0ABD5RIP2</accession>
<dbReference type="Proteomes" id="UP001596099">
    <property type="component" value="Unassembled WGS sequence"/>
</dbReference>
<sequence>MAGVNSRERALGHLAVVLAGGLVGLLVGWFLFIWLPLVPTVLGVVGMLVVGYLGVRVGGNVASRAVPRYNVAEVAVEGPITRDGGSGPVPGGVRGTPADRIVDQIEAAADDDNVDALLVKLNTPGGEVVPSDDIRNAAQAFDGPTVAYTTDTCASGGYWIASGCDELWARDTSIVGSIGVIGSRVNATDLADQLGLSYERFAAGKYKDSGTALRELEPEERDYLQGIIDDYYQHFVERVAQGREMAPGDIRETEAKVFIGERAYDLGLVDSLGTRDDVLDHVESLLGEEVSAAEFEPSVSPMQRLSRGASRTAYAFGAGVASQLGTDGDDLTIRL</sequence>
<dbReference type="PANTHER" id="PTHR42987:SF4">
    <property type="entry name" value="PROTEASE SOHB-RELATED"/>
    <property type="match status" value="1"/>
</dbReference>
<reference evidence="7 8" key="1">
    <citation type="journal article" date="2019" name="Int. J. Syst. Evol. Microbiol.">
        <title>The Global Catalogue of Microorganisms (GCM) 10K type strain sequencing project: providing services to taxonomists for standard genome sequencing and annotation.</title>
        <authorList>
            <consortium name="The Broad Institute Genomics Platform"/>
            <consortium name="The Broad Institute Genome Sequencing Center for Infectious Disease"/>
            <person name="Wu L."/>
            <person name="Ma J."/>
        </authorList>
    </citation>
    <scope>NUCLEOTIDE SEQUENCE [LARGE SCALE GENOMIC DNA]</scope>
    <source>
        <strain evidence="7 8">CGMCC 1.12543</strain>
    </source>
</reference>
<dbReference type="InterPro" id="IPR004635">
    <property type="entry name" value="Pept_S49_SppA"/>
</dbReference>
<keyword evidence="5" id="KW-0812">Transmembrane</keyword>
<evidence type="ECO:0000259" key="6">
    <source>
        <dbReference type="Pfam" id="PF01343"/>
    </source>
</evidence>
<dbReference type="InterPro" id="IPR002142">
    <property type="entry name" value="Peptidase_S49"/>
</dbReference>
<evidence type="ECO:0000256" key="5">
    <source>
        <dbReference type="SAM" id="Phobius"/>
    </source>
</evidence>
<dbReference type="RefSeq" id="WP_247419658.1">
    <property type="nucleotide sequence ID" value="NZ_JALLGW010000002.1"/>
</dbReference>
<evidence type="ECO:0000313" key="7">
    <source>
        <dbReference type="EMBL" id="MFC5970467.1"/>
    </source>
</evidence>
<dbReference type="SUPFAM" id="SSF52096">
    <property type="entry name" value="ClpP/crotonase"/>
    <property type="match status" value="1"/>
</dbReference>
<evidence type="ECO:0000256" key="2">
    <source>
        <dbReference type="ARBA" id="ARBA00022670"/>
    </source>
</evidence>
<gene>
    <name evidence="7" type="primary">sppA</name>
    <name evidence="7" type="ORF">ACFPYI_03910</name>
</gene>
<dbReference type="Gene3D" id="3.90.226.10">
    <property type="entry name" value="2-enoyl-CoA Hydratase, Chain A, domain 1"/>
    <property type="match status" value="1"/>
</dbReference>
<dbReference type="GO" id="GO:0006508">
    <property type="term" value="P:proteolysis"/>
    <property type="evidence" value="ECO:0007669"/>
    <property type="project" value="UniProtKB-KW"/>
</dbReference>
<feature type="transmembrane region" description="Helical" evidence="5">
    <location>
        <begin position="41"/>
        <end position="59"/>
    </location>
</feature>
<protein>
    <submittedName>
        <fullName evidence="7">Signal peptide peptidase SppA</fullName>
    </submittedName>
</protein>
<keyword evidence="8" id="KW-1185">Reference proteome</keyword>